<dbReference type="SUPFAM" id="SSF52980">
    <property type="entry name" value="Restriction endonuclease-like"/>
    <property type="match status" value="1"/>
</dbReference>
<dbReference type="InterPro" id="IPR018973">
    <property type="entry name" value="MZB"/>
</dbReference>
<dbReference type="Gene3D" id="3.40.50.300">
    <property type="entry name" value="P-loop containing nucleotide triphosphate hydrolases"/>
    <property type="match status" value="2"/>
</dbReference>
<evidence type="ECO:0000259" key="5">
    <source>
        <dbReference type="PROSITE" id="PS51194"/>
    </source>
</evidence>
<dbReference type="CDD" id="cd17923">
    <property type="entry name" value="DEXHc_Hrq1-like"/>
    <property type="match status" value="1"/>
</dbReference>
<dbReference type="Gene3D" id="3.40.960.10">
    <property type="entry name" value="VSR Endonuclease"/>
    <property type="match status" value="1"/>
</dbReference>
<dbReference type="GO" id="GO:0004386">
    <property type="term" value="F:helicase activity"/>
    <property type="evidence" value="ECO:0007669"/>
    <property type="project" value="UniProtKB-KW"/>
</dbReference>
<keyword evidence="7" id="KW-1185">Reference proteome</keyword>
<evidence type="ECO:0000313" key="6">
    <source>
        <dbReference type="EMBL" id="GAA2453709.1"/>
    </source>
</evidence>
<feature type="region of interest" description="Disordered" evidence="3">
    <location>
        <begin position="847"/>
        <end position="874"/>
    </location>
</feature>
<dbReference type="SMART" id="SM00490">
    <property type="entry name" value="HELICc"/>
    <property type="match status" value="1"/>
</dbReference>
<accession>A0ABN3K9U7</accession>
<evidence type="ECO:0000256" key="1">
    <source>
        <dbReference type="ARBA" id="ARBA00022741"/>
    </source>
</evidence>
<dbReference type="InterPro" id="IPR011545">
    <property type="entry name" value="DEAD/DEAH_box_helicase_dom"/>
</dbReference>
<evidence type="ECO:0000259" key="4">
    <source>
        <dbReference type="PROSITE" id="PS51192"/>
    </source>
</evidence>
<dbReference type="PROSITE" id="PS51192">
    <property type="entry name" value="HELICASE_ATP_BIND_1"/>
    <property type="match status" value="1"/>
</dbReference>
<dbReference type="Pfam" id="PF09369">
    <property type="entry name" value="MZB"/>
    <property type="match status" value="1"/>
</dbReference>
<evidence type="ECO:0000256" key="2">
    <source>
        <dbReference type="ARBA" id="ARBA00022840"/>
    </source>
</evidence>
<keyword evidence="1" id="KW-0547">Nucleotide-binding</keyword>
<dbReference type="SMART" id="SM00487">
    <property type="entry name" value="DEXDc"/>
    <property type="match status" value="1"/>
</dbReference>
<dbReference type="InterPro" id="IPR001650">
    <property type="entry name" value="Helicase_C-like"/>
</dbReference>
<keyword evidence="2" id="KW-0067">ATP-binding</keyword>
<evidence type="ECO:0000256" key="3">
    <source>
        <dbReference type="SAM" id="MobiDB-lite"/>
    </source>
</evidence>
<dbReference type="InterPro" id="IPR027417">
    <property type="entry name" value="P-loop_NTPase"/>
</dbReference>
<comment type="caution">
    <text evidence="6">The sequence shown here is derived from an EMBL/GenBank/DDBJ whole genome shotgun (WGS) entry which is preliminary data.</text>
</comment>
<protein>
    <submittedName>
        <fullName evidence="6">DEAD/DEAH box helicase</fullName>
    </submittedName>
</protein>
<sequence length="1778" mass="198145">MLAAHYGGERVASGASGGYVDVFEVHRRLIKDYKEYTSGSVVIGDQRIEEKVSKSLADGDQWPDPWLSLNPSFAPGGTVDDLADDLGLLHPECKRIFRTGKEKPDAVVRPIAFHRHQRDAIEAARSGGSYVLTTGTGSGKSLGYIVPIVDRVLRDKDAGAAPGIKAIIVYPMNALANSQMGELEKFLTAGYGKGNEPVTYARYTGQEKQSEKDDVLDTPPDILLTNYVMLELMLTRPEERKHLIGRAKGLRFLVLDELHTYRGRQGADVAMLVRRVREACQSPALQCVGTSATMATGGTPASRRREVARVASTLFDTEIVPERVITETLIRATSAEIPTGAQLAERVRENNPPREYKTLAADPLACWIETTFGLTEVVDEDGTRLLVRAAPTTVERAARSLRATAFDIPKDAPEDESHTACVEAIRTTLQAGSRARHPENDRPLFAFRLHQFLSKGGSVYVSLEPEQDRYITRTYQQRVPGDPDKLLLPLSFCRECGQEYLTVARERRENGTIAFRIREDEDEEQGYLFISAANPWPEHIGEAVERRRFPDSWLTIDPKKGAPVLTASRRKRAPQPVWVRPDGEAVDRDQGGLYAAYLPAPFLFCLECGVSYEQVKERDFAKLMTLDQEGRSTATSVISASIVRHLKSLPENELDEDARKLLTFVDNRQDASLQSGHFNDFVLVTQLRGALYRAMLKAGDAGLRWKRLGEEVVAAMGLSKHEYAANSTEVSSLAETTLEALAAVAEYRLFLDLERGWRVTMPNLEQTGLLGLEYAGLEEIAGDEDRWKDAAGPLRTASPATRLDLARVLMDELRRQRAVDTPYFTEAKFNELRKESAKLNDAWAISDTESAPPAPGIAVPRPGRPGRSGRTRSELNLTGRGAFGRYVRRGDTFPDWGGEISLDDAQAVIRDLLEVLAKGGVLTKVTQGRTDDPGYQINHTVIRWHARDDEYGAVDRLRRTYGADRGPRVNAFFKRLYQEVAATFAGLHAAEHTAQVHPEVRQERERLFGKGVPLPLLYCSPTMELGVDIASLNAVNLRNVPPTPANYAQRSGRAGRSGQPALVTTYCATGNSHDQYYFTRSDQMVSGTVTPPRLDLANEDLLASHVHAIWLAETGLELGRSMTKIIDADGKTPSLKLLPEVQEQINSKAAQQRALARARTVLAGCIDTLRDETSWWHESWLEETVSKAPGAFDRACGRWRSLYQKALEEREIQHDNIRNRTATGRSQAQAVRRRAQAENQIALLENRQGGERTVLSDFYPYRYFASEGFLPGYSFPRLPLAAYIPGTGRTTRGYDGDYLQRSRFIAIREFGPGALIYHEGSRFKVDRVQLPPDTSGELTTESAKVCQACGYLSPEEQREDTCTNCGSTFGDARTGLLHLHTVFTRRRDRISSDEEERQRTGYSVEISYRFKKRDDGRDGSLRAEARSAAGRLLAELAYGDSATVRLTNLGYRRSVAKGDIGFWLDPVTGEWLAAPGKKQDAPGREVPEEQEGLADADKALRRVPVIPYVQDTRNILVLKLAAPVDRDTAITLQYALERGIEAEFQLEDSELDTEELPPHDGPRERLLFIESAEGGAGVLRRLQAEKDALARAARRALEIAHFDQEGRDRGAEKRTGDPCEKGCYDCLLSFGNQRHHRLIDRRLVRDLLMEFAGGTVGTAHAGRSRDEHAEALIEGADSSLEERFITYLRSHGHRLPDRQQMKVTSALSKPDFVYETSFGPVAVFVDGPHHDHAETALRDEEAAERLKEIGWEVVRIRYDDDWSKVVAEYPSVFGEARR</sequence>
<dbReference type="SUPFAM" id="SSF52540">
    <property type="entry name" value="P-loop containing nucleoside triphosphate hydrolases"/>
    <property type="match status" value="2"/>
</dbReference>
<dbReference type="InterPro" id="IPR011335">
    <property type="entry name" value="Restrct_endonuc-II-like"/>
</dbReference>
<feature type="domain" description="Helicase C-terminal" evidence="5">
    <location>
        <begin position="936"/>
        <end position="1102"/>
    </location>
</feature>
<dbReference type="InterPro" id="IPR052511">
    <property type="entry name" value="ATP-dep_Helicase"/>
</dbReference>
<dbReference type="Proteomes" id="UP001501638">
    <property type="component" value="Unassembled WGS sequence"/>
</dbReference>
<keyword evidence="6" id="KW-0378">Hydrolase</keyword>
<gene>
    <name evidence="6" type="ORF">GCM10010405_41850</name>
</gene>
<dbReference type="InterPro" id="IPR014001">
    <property type="entry name" value="Helicase_ATP-bd"/>
</dbReference>
<dbReference type="Pfam" id="PF00271">
    <property type="entry name" value="Helicase_C"/>
    <property type="match status" value="1"/>
</dbReference>
<organism evidence="6 7">
    <name type="scientific">Streptomyces macrosporus</name>
    <dbReference type="NCBI Taxonomy" id="44032"/>
    <lineage>
        <taxon>Bacteria</taxon>
        <taxon>Bacillati</taxon>
        <taxon>Actinomycetota</taxon>
        <taxon>Actinomycetes</taxon>
        <taxon>Kitasatosporales</taxon>
        <taxon>Streptomycetaceae</taxon>
        <taxon>Streptomyces</taxon>
    </lineage>
</organism>
<dbReference type="PANTHER" id="PTHR47962">
    <property type="entry name" value="ATP-DEPENDENT HELICASE LHR-RELATED-RELATED"/>
    <property type="match status" value="1"/>
</dbReference>
<reference evidence="6 7" key="1">
    <citation type="journal article" date="2019" name="Int. J. Syst. Evol. Microbiol.">
        <title>The Global Catalogue of Microorganisms (GCM) 10K type strain sequencing project: providing services to taxonomists for standard genome sequencing and annotation.</title>
        <authorList>
            <consortium name="The Broad Institute Genomics Platform"/>
            <consortium name="The Broad Institute Genome Sequencing Center for Infectious Disease"/>
            <person name="Wu L."/>
            <person name="Ma J."/>
        </authorList>
    </citation>
    <scope>NUCLEOTIDE SEQUENCE [LARGE SCALE GENOMIC DNA]</scope>
    <source>
        <strain evidence="6 7">JCM 6305</strain>
    </source>
</reference>
<feature type="domain" description="Helicase ATP-binding" evidence="4">
    <location>
        <begin position="121"/>
        <end position="294"/>
    </location>
</feature>
<dbReference type="EMBL" id="BAAASZ010000028">
    <property type="protein sequence ID" value="GAA2453709.1"/>
    <property type="molecule type" value="Genomic_DNA"/>
</dbReference>
<name>A0ABN3K9U7_9ACTN</name>
<evidence type="ECO:0000313" key="7">
    <source>
        <dbReference type="Proteomes" id="UP001501638"/>
    </source>
</evidence>
<dbReference type="PANTHER" id="PTHR47962:SF5">
    <property type="entry name" value="ATP-DEPENDENT HELICASE LHR-RELATED"/>
    <property type="match status" value="1"/>
</dbReference>
<keyword evidence="6" id="KW-0347">Helicase</keyword>
<proteinExistence type="predicted"/>
<dbReference type="PROSITE" id="PS51194">
    <property type="entry name" value="HELICASE_CTER"/>
    <property type="match status" value="1"/>
</dbReference>
<dbReference type="Pfam" id="PF00270">
    <property type="entry name" value="DEAD"/>
    <property type="match status" value="1"/>
</dbReference>